<feature type="compositionally biased region" description="Polar residues" evidence="1">
    <location>
        <begin position="124"/>
        <end position="135"/>
    </location>
</feature>
<evidence type="ECO:0000313" key="3">
    <source>
        <dbReference type="Proteomes" id="UP000192501"/>
    </source>
</evidence>
<feature type="region of interest" description="Disordered" evidence="1">
    <location>
        <begin position="1"/>
        <end position="170"/>
    </location>
</feature>
<reference evidence="2 3" key="1">
    <citation type="journal article" date="2017" name="Environ. Microbiol.">
        <title>Decay of the glycolytic pathway and adaptation to intranuclear parasitism within Enterocytozoonidae microsporidia.</title>
        <authorList>
            <person name="Wiredu Boakye D."/>
            <person name="Jaroenlak P."/>
            <person name="Prachumwat A."/>
            <person name="Williams T.A."/>
            <person name="Bateman K.S."/>
            <person name="Itsathitphaisarn O."/>
            <person name="Sritunyalucksana K."/>
            <person name="Paszkiewicz K.H."/>
            <person name="Moore K.A."/>
            <person name="Stentiford G.D."/>
            <person name="Williams B.A."/>
        </authorList>
    </citation>
    <scope>NUCLEOTIDE SEQUENCE [LARGE SCALE GENOMIC DNA]</scope>
    <source>
        <strain evidence="3">canceri</strain>
    </source>
</reference>
<name>A0A1X0QFQ5_9MICR</name>
<feature type="compositionally biased region" description="Basic and acidic residues" evidence="1">
    <location>
        <begin position="79"/>
        <end position="104"/>
    </location>
</feature>
<accession>A0A1X0QFQ5</accession>
<dbReference type="VEuPathDB" id="MicrosporidiaDB:A0H76_2270"/>
<proteinExistence type="predicted"/>
<evidence type="ECO:0000256" key="1">
    <source>
        <dbReference type="SAM" id="MobiDB-lite"/>
    </source>
</evidence>
<organism evidence="2 3">
    <name type="scientific">Hepatospora eriocheir</name>
    <dbReference type="NCBI Taxonomy" id="1081669"/>
    <lineage>
        <taxon>Eukaryota</taxon>
        <taxon>Fungi</taxon>
        <taxon>Fungi incertae sedis</taxon>
        <taxon>Microsporidia</taxon>
        <taxon>Hepatosporidae</taxon>
        <taxon>Hepatospora</taxon>
    </lineage>
</organism>
<evidence type="ECO:0000313" key="2">
    <source>
        <dbReference type="EMBL" id="ORD98563.1"/>
    </source>
</evidence>
<sequence>MSNYKLDNLEPISERKRKKLFDEDRADEIPFSYEHGEFNSPNLKGGISLNKNNNDLNKDDDKDEEKTDDKNDDDDKINEEEKTDNKNNSEEEKIDEEEKKKEVAEAIAKLADLDKKNHARDLINQKNNLKSNNTHSHNDNKNKKLKDLKGFKSNSSNSKSSSSKSGSVVITTTKITSSKSYLVEPSDNQLEHINLLDSFESLKNFIDN</sequence>
<gene>
    <name evidence="2" type="ORF">A0H76_2270</name>
</gene>
<dbReference type="EMBL" id="LTAI01000587">
    <property type="protein sequence ID" value="ORD98563.1"/>
    <property type="molecule type" value="Genomic_DNA"/>
</dbReference>
<comment type="caution">
    <text evidence="2">The sequence shown here is derived from an EMBL/GenBank/DDBJ whole genome shotgun (WGS) entry which is preliminary data.</text>
</comment>
<feature type="compositionally biased region" description="Basic and acidic residues" evidence="1">
    <location>
        <begin position="56"/>
        <end position="69"/>
    </location>
</feature>
<feature type="compositionally biased region" description="Basic and acidic residues" evidence="1">
    <location>
        <begin position="136"/>
        <end position="150"/>
    </location>
</feature>
<dbReference type="Proteomes" id="UP000192501">
    <property type="component" value="Unassembled WGS sequence"/>
</dbReference>
<dbReference type="AlphaFoldDB" id="A0A1X0QFQ5"/>
<feature type="compositionally biased region" description="Basic and acidic residues" evidence="1">
    <location>
        <begin position="111"/>
        <end position="123"/>
    </location>
</feature>
<protein>
    <submittedName>
        <fullName evidence="2">Uncharacterized protein</fullName>
    </submittedName>
</protein>
<dbReference type="VEuPathDB" id="MicrosporidiaDB:HERIO_555"/>
<feature type="compositionally biased region" description="Low complexity" evidence="1">
    <location>
        <begin position="151"/>
        <end position="170"/>
    </location>
</feature>